<organism evidence="1 2">
    <name type="scientific">Eimeria mitis</name>
    <dbReference type="NCBI Taxonomy" id="44415"/>
    <lineage>
        <taxon>Eukaryota</taxon>
        <taxon>Sar</taxon>
        <taxon>Alveolata</taxon>
        <taxon>Apicomplexa</taxon>
        <taxon>Conoidasida</taxon>
        <taxon>Coccidia</taxon>
        <taxon>Eucoccidiorida</taxon>
        <taxon>Eimeriorina</taxon>
        <taxon>Eimeriidae</taxon>
        <taxon>Eimeria</taxon>
    </lineage>
</organism>
<gene>
    <name evidence="1" type="ORF">EMH_0027810</name>
</gene>
<sequence>MACVTSHIHWVRLIIRRALFKEREVYPQVVLEWADEMLRHTRKRKTKLLMGPFIYTLKYRGAGNPKEESLRQEAADRLLSLRDSAETVILEAADTNGNREFPVDVEVDNSSIIRRGVALLKMREASTRERRKRQGRMRKDATGKTSWYSGEVMSRMIREQLRSTALLARLQHPFHSRCLHPQYSLTAAPVHIALKRLSRLSLQQAAKTRHMEREAKDTGRLRNQVVVTRDILAEVSAGTMPLNSLNNPP</sequence>
<proteinExistence type="predicted"/>
<dbReference type="GeneID" id="25377642"/>
<dbReference type="EMBL" id="HG678572">
    <property type="protein sequence ID" value="CDJ26952.1"/>
    <property type="molecule type" value="Genomic_DNA"/>
</dbReference>
<protein>
    <submittedName>
        <fullName evidence="1">Uncharacterized protein</fullName>
    </submittedName>
</protein>
<dbReference type="Proteomes" id="UP000030744">
    <property type="component" value="Unassembled WGS sequence"/>
</dbReference>
<dbReference type="AlphaFoldDB" id="U6JSB1"/>
<evidence type="ECO:0000313" key="2">
    <source>
        <dbReference type="Proteomes" id="UP000030744"/>
    </source>
</evidence>
<accession>U6JSB1</accession>
<name>U6JSB1_9EIME</name>
<evidence type="ECO:0000313" key="1">
    <source>
        <dbReference type="EMBL" id="CDJ26952.1"/>
    </source>
</evidence>
<reference evidence="1" key="2">
    <citation type="submission" date="2013-10" db="EMBL/GenBank/DDBJ databases">
        <authorList>
            <person name="Aslett M."/>
        </authorList>
    </citation>
    <scope>NUCLEOTIDE SEQUENCE [LARGE SCALE GENOMIC DNA]</scope>
    <source>
        <strain evidence="1">Houghton</strain>
    </source>
</reference>
<reference evidence="1" key="1">
    <citation type="submission" date="2013-10" db="EMBL/GenBank/DDBJ databases">
        <title>Genomic analysis of the causative agents of coccidiosis in chickens.</title>
        <authorList>
            <person name="Reid A.J."/>
            <person name="Blake D."/>
            <person name="Billington K."/>
            <person name="Browne H."/>
            <person name="Dunn M."/>
            <person name="Hung S."/>
            <person name="Kawahara F."/>
            <person name="Miranda-Saavedra D."/>
            <person name="Mourier T."/>
            <person name="Nagra H."/>
            <person name="Otto T.D."/>
            <person name="Rawlings N."/>
            <person name="Sanchez A."/>
            <person name="Sanders M."/>
            <person name="Subramaniam C."/>
            <person name="Tay Y."/>
            <person name="Dear P."/>
            <person name="Doerig C."/>
            <person name="Gruber A."/>
            <person name="Parkinson J."/>
            <person name="Shirley M."/>
            <person name="Wan K.L."/>
            <person name="Berriman M."/>
            <person name="Tomley F."/>
            <person name="Pain A."/>
        </authorList>
    </citation>
    <scope>NUCLEOTIDE SEQUENCE [LARGE SCALE GENOMIC DNA]</scope>
    <source>
        <strain evidence="1">Houghton</strain>
    </source>
</reference>
<dbReference type="RefSeq" id="XP_013349530.1">
    <property type="nucleotide sequence ID" value="XM_013494076.1"/>
</dbReference>
<dbReference type="VEuPathDB" id="ToxoDB:EMH_0027810"/>
<keyword evidence="2" id="KW-1185">Reference proteome</keyword>